<evidence type="ECO:0000256" key="1">
    <source>
        <dbReference type="ARBA" id="ARBA00006479"/>
    </source>
</evidence>
<dbReference type="Gene3D" id="1.10.10.10">
    <property type="entry name" value="Winged helix-like DNA-binding domain superfamily/Winged helix DNA-binding domain"/>
    <property type="match status" value="1"/>
</dbReference>
<gene>
    <name evidence="3" type="ORF">DWQ67_08325</name>
</gene>
<dbReference type="AlphaFoldDB" id="A0A496PIZ8"/>
<dbReference type="InterPro" id="IPR036388">
    <property type="entry name" value="WH-like_DNA-bd_sf"/>
</dbReference>
<dbReference type="InterPro" id="IPR005471">
    <property type="entry name" value="Tscrpt_reg_IclR_N"/>
</dbReference>
<dbReference type="Proteomes" id="UP000273119">
    <property type="component" value="Unassembled WGS sequence"/>
</dbReference>
<dbReference type="PANTHER" id="PTHR18964">
    <property type="entry name" value="ROK (REPRESSOR, ORF, KINASE) FAMILY"/>
    <property type="match status" value="1"/>
</dbReference>
<dbReference type="Pfam" id="PF00480">
    <property type="entry name" value="ROK"/>
    <property type="match status" value="1"/>
</dbReference>
<dbReference type="InterPro" id="IPR036390">
    <property type="entry name" value="WH_DNA-bd_sf"/>
</dbReference>
<dbReference type="SUPFAM" id="SSF46785">
    <property type="entry name" value="Winged helix' DNA-binding domain"/>
    <property type="match status" value="1"/>
</dbReference>
<dbReference type="EMBL" id="QQXL01000004">
    <property type="protein sequence ID" value="RKW70472.1"/>
    <property type="molecule type" value="Genomic_DNA"/>
</dbReference>
<dbReference type="RefSeq" id="WP_121485123.1">
    <property type="nucleotide sequence ID" value="NZ_QQXL01000004.1"/>
</dbReference>
<reference evidence="3 4" key="1">
    <citation type="submission" date="2018-07" db="EMBL/GenBank/DDBJ databases">
        <title>Arthrobacter sp. nov., isolated from raw cow's milk with high bacterial count.</title>
        <authorList>
            <person name="Hahne J."/>
            <person name="Isele D."/>
            <person name="Lipski A."/>
        </authorList>
    </citation>
    <scope>NUCLEOTIDE SEQUENCE [LARGE SCALE GENOMIC DNA]</scope>
    <source>
        <strain evidence="3 4">JZ R-183</strain>
    </source>
</reference>
<dbReference type="GO" id="GO:0006355">
    <property type="term" value="P:regulation of DNA-templated transcription"/>
    <property type="evidence" value="ECO:0007669"/>
    <property type="project" value="InterPro"/>
</dbReference>
<organism evidence="3 4">
    <name type="scientific">Galactobacter caseinivorans</name>
    <dbReference type="NCBI Taxonomy" id="2676123"/>
    <lineage>
        <taxon>Bacteria</taxon>
        <taxon>Bacillati</taxon>
        <taxon>Actinomycetota</taxon>
        <taxon>Actinomycetes</taxon>
        <taxon>Micrococcales</taxon>
        <taxon>Micrococcaceae</taxon>
        <taxon>Galactobacter</taxon>
    </lineage>
</organism>
<evidence type="ECO:0000259" key="2">
    <source>
        <dbReference type="Pfam" id="PF09339"/>
    </source>
</evidence>
<dbReference type="CDD" id="cd23763">
    <property type="entry name" value="ASKHA_ATPase_ROK"/>
    <property type="match status" value="1"/>
</dbReference>
<accession>A0A496PIZ8</accession>
<dbReference type="InterPro" id="IPR043129">
    <property type="entry name" value="ATPase_NBD"/>
</dbReference>
<dbReference type="PANTHER" id="PTHR18964:SF173">
    <property type="entry name" value="GLUCOKINASE"/>
    <property type="match status" value="1"/>
</dbReference>
<evidence type="ECO:0000313" key="3">
    <source>
        <dbReference type="EMBL" id="RKW70472.1"/>
    </source>
</evidence>
<evidence type="ECO:0000313" key="4">
    <source>
        <dbReference type="Proteomes" id="UP000273119"/>
    </source>
</evidence>
<proteinExistence type="inferred from homology"/>
<comment type="caution">
    <text evidence="3">The sequence shown here is derived from an EMBL/GenBank/DDBJ whole genome shotgun (WGS) entry which is preliminary data.</text>
</comment>
<feature type="domain" description="HTH iclR-type" evidence="2">
    <location>
        <begin position="21"/>
        <end position="62"/>
    </location>
</feature>
<dbReference type="SUPFAM" id="SSF53067">
    <property type="entry name" value="Actin-like ATPase domain"/>
    <property type="match status" value="1"/>
</dbReference>
<dbReference type="GO" id="GO:0003677">
    <property type="term" value="F:DNA binding"/>
    <property type="evidence" value="ECO:0007669"/>
    <property type="project" value="InterPro"/>
</dbReference>
<comment type="similarity">
    <text evidence="1">Belongs to the ROK (NagC/XylR) family.</text>
</comment>
<sequence>MSHIIGSDVSSLRHVNRAGALQRLRRAPDDFQTAADVAEPLGLSRPTAARLLTELAESGWAELQLAHTGSAGRPARTFRLNRHHALVAAVDVGANNVLVAIADLSGEVLQRSYAPHGFPDSATEMSDLVAGSLRQLLKELRGPDGEWEQLLAVSVSVPATVDRQGVIHPQSDSPSWATQELADRLRRAISGPTVRFDSAPTAALRAELEHGELRRYEDGVFVLAGDITGVAPLVNQVPYLGAGGAAGAIGGLHGVDWRHATDAVLQRTGAHNLDELVSWGLQERPDAIAALRSYTQDLTSGVEVLVRSFDPAVLVLGGCLAPAGHLVLEPLGEALELKLGAPPPRMVCARVDHVDAPVLGGLAAALAAVEWGA</sequence>
<dbReference type="Pfam" id="PF09339">
    <property type="entry name" value="HTH_IclR"/>
    <property type="match status" value="1"/>
</dbReference>
<name>A0A496PIZ8_9MICC</name>
<dbReference type="InterPro" id="IPR000600">
    <property type="entry name" value="ROK"/>
</dbReference>
<protein>
    <submittedName>
        <fullName evidence="3">ROK family protein</fullName>
    </submittedName>
</protein>
<dbReference type="Gene3D" id="3.30.420.40">
    <property type="match status" value="2"/>
</dbReference>
<keyword evidence="4" id="KW-1185">Reference proteome</keyword>